<accession>A0ABR2N7Q1</accession>
<dbReference type="Proteomes" id="UP001396334">
    <property type="component" value="Unassembled WGS sequence"/>
</dbReference>
<feature type="region of interest" description="Disordered" evidence="1">
    <location>
        <begin position="36"/>
        <end position="68"/>
    </location>
</feature>
<proteinExistence type="predicted"/>
<feature type="compositionally biased region" description="Polar residues" evidence="1">
    <location>
        <begin position="52"/>
        <end position="68"/>
    </location>
</feature>
<keyword evidence="3" id="KW-1185">Reference proteome</keyword>
<evidence type="ECO:0000256" key="1">
    <source>
        <dbReference type="SAM" id="MobiDB-lite"/>
    </source>
</evidence>
<dbReference type="EMBL" id="JBBPBN010000225">
    <property type="protein sequence ID" value="KAK8972173.1"/>
    <property type="molecule type" value="Genomic_DNA"/>
</dbReference>
<protein>
    <submittedName>
        <fullName evidence="2">Uncharacterized protein</fullName>
    </submittedName>
</protein>
<feature type="compositionally biased region" description="Basic and acidic residues" evidence="1">
    <location>
        <begin position="36"/>
        <end position="51"/>
    </location>
</feature>
<organism evidence="2 3">
    <name type="scientific">Hibiscus sabdariffa</name>
    <name type="common">roselle</name>
    <dbReference type="NCBI Taxonomy" id="183260"/>
    <lineage>
        <taxon>Eukaryota</taxon>
        <taxon>Viridiplantae</taxon>
        <taxon>Streptophyta</taxon>
        <taxon>Embryophyta</taxon>
        <taxon>Tracheophyta</taxon>
        <taxon>Spermatophyta</taxon>
        <taxon>Magnoliopsida</taxon>
        <taxon>eudicotyledons</taxon>
        <taxon>Gunneridae</taxon>
        <taxon>Pentapetalae</taxon>
        <taxon>rosids</taxon>
        <taxon>malvids</taxon>
        <taxon>Malvales</taxon>
        <taxon>Malvaceae</taxon>
        <taxon>Malvoideae</taxon>
        <taxon>Hibiscus</taxon>
    </lineage>
</organism>
<comment type="caution">
    <text evidence="2">The sequence shown here is derived from an EMBL/GenBank/DDBJ whole genome shotgun (WGS) entry which is preliminary data.</text>
</comment>
<sequence>MATAPVPQDQRKRTLEEALERRFAVAKAERFQQQKKNDKTFVEEVGKETPRRNSSFLNTPIATSSNTSSKKVVPKKLSIFIFQVDCWKITLQVPMGKKSASEGLYAFSGGDEDRVFEEEMCSEGEDEQIG</sequence>
<gene>
    <name evidence="2" type="ORF">V6N11_024198</name>
</gene>
<evidence type="ECO:0000313" key="2">
    <source>
        <dbReference type="EMBL" id="KAK8972173.1"/>
    </source>
</evidence>
<evidence type="ECO:0000313" key="3">
    <source>
        <dbReference type="Proteomes" id="UP001396334"/>
    </source>
</evidence>
<name>A0ABR2N7Q1_9ROSI</name>
<reference evidence="2 3" key="1">
    <citation type="journal article" date="2024" name="G3 (Bethesda)">
        <title>Genome assembly of Hibiscus sabdariffa L. provides insights into metabolisms of medicinal natural products.</title>
        <authorList>
            <person name="Kim T."/>
        </authorList>
    </citation>
    <scope>NUCLEOTIDE SEQUENCE [LARGE SCALE GENOMIC DNA]</scope>
    <source>
        <strain evidence="2">TK-2024</strain>
        <tissue evidence="2">Old leaves</tissue>
    </source>
</reference>